<dbReference type="PANTHER" id="PTHR13513:SF9">
    <property type="entry name" value="E3 UBIQUITIN-PROTEIN LIGASE UBR7-RELATED"/>
    <property type="match status" value="1"/>
</dbReference>
<dbReference type="InterPro" id="IPR001965">
    <property type="entry name" value="Znf_PHD"/>
</dbReference>
<dbReference type="SMART" id="SM00249">
    <property type="entry name" value="PHD"/>
    <property type="match status" value="1"/>
</dbReference>
<accession>A0A550CGM2</accession>
<evidence type="ECO:0000259" key="6">
    <source>
        <dbReference type="PROSITE" id="PS51157"/>
    </source>
</evidence>
<reference evidence="7 8" key="1">
    <citation type="journal article" date="2019" name="New Phytol.">
        <title>Comparative genomics reveals unique wood-decay strategies and fruiting body development in the Schizophyllaceae.</title>
        <authorList>
            <person name="Almasi E."/>
            <person name="Sahu N."/>
            <person name="Krizsan K."/>
            <person name="Balint B."/>
            <person name="Kovacs G.M."/>
            <person name="Kiss B."/>
            <person name="Cseklye J."/>
            <person name="Drula E."/>
            <person name="Henrissat B."/>
            <person name="Nagy I."/>
            <person name="Chovatia M."/>
            <person name="Adam C."/>
            <person name="LaButti K."/>
            <person name="Lipzen A."/>
            <person name="Riley R."/>
            <person name="Grigoriev I.V."/>
            <person name="Nagy L.G."/>
        </authorList>
    </citation>
    <scope>NUCLEOTIDE SEQUENCE [LARGE SCALE GENOMIC DNA]</scope>
    <source>
        <strain evidence="7 8">NL-1724</strain>
    </source>
</reference>
<dbReference type="CDD" id="cd19677">
    <property type="entry name" value="UBR-box_UBR7"/>
    <property type="match status" value="1"/>
</dbReference>
<evidence type="ECO:0000313" key="8">
    <source>
        <dbReference type="Proteomes" id="UP000320762"/>
    </source>
</evidence>
<evidence type="ECO:0000256" key="2">
    <source>
        <dbReference type="ARBA" id="ARBA00022771"/>
    </source>
</evidence>
<proteinExistence type="predicted"/>
<dbReference type="GO" id="GO:0061630">
    <property type="term" value="F:ubiquitin protein ligase activity"/>
    <property type="evidence" value="ECO:0007669"/>
    <property type="project" value="InterPro"/>
</dbReference>
<evidence type="ECO:0000313" key="7">
    <source>
        <dbReference type="EMBL" id="TRM63947.1"/>
    </source>
</evidence>
<keyword evidence="1" id="KW-0479">Metal-binding</keyword>
<dbReference type="InterPro" id="IPR003126">
    <property type="entry name" value="Znf_UBR"/>
</dbReference>
<dbReference type="InterPro" id="IPR040204">
    <property type="entry name" value="UBR7"/>
</dbReference>
<name>A0A550CGM2_9AGAR</name>
<dbReference type="SMART" id="SM00396">
    <property type="entry name" value="ZnF_UBR1"/>
    <property type="match status" value="1"/>
</dbReference>
<protein>
    <recommendedName>
        <fullName evidence="6">UBR-type domain-containing protein</fullName>
    </recommendedName>
</protein>
<organism evidence="7 8">
    <name type="scientific">Schizophyllum amplum</name>
    <dbReference type="NCBI Taxonomy" id="97359"/>
    <lineage>
        <taxon>Eukaryota</taxon>
        <taxon>Fungi</taxon>
        <taxon>Dikarya</taxon>
        <taxon>Basidiomycota</taxon>
        <taxon>Agaricomycotina</taxon>
        <taxon>Agaricomycetes</taxon>
        <taxon>Agaricomycetidae</taxon>
        <taxon>Agaricales</taxon>
        <taxon>Schizophyllaceae</taxon>
        <taxon>Schizophyllum</taxon>
    </lineage>
</organism>
<dbReference type="Gene3D" id="3.30.40.10">
    <property type="entry name" value="Zinc/RING finger domain, C3HC4 (zinc finger)"/>
    <property type="match status" value="1"/>
</dbReference>
<gene>
    <name evidence="7" type="ORF">BD626DRAFT_547716</name>
</gene>
<keyword evidence="8" id="KW-1185">Reference proteome</keyword>
<feature type="region of interest" description="Disordered" evidence="5">
    <location>
        <begin position="159"/>
        <end position="230"/>
    </location>
</feature>
<dbReference type="Proteomes" id="UP000320762">
    <property type="component" value="Unassembled WGS sequence"/>
</dbReference>
<feature type="domain" description="UBR-type" evidence="6">
    <location>
        <begin position="39"/>
        <end position="105"/>
    </location>
</feature>
<dbReference type="AlphaFoldDB" id="A0A550CGM2"/>
<feature type="region of interest" description="Disordered" evidence="5">
    <location>
        <begin position="302"/>
        <end position="351"/>
    </location>
</feature>
<dbReference type="EMBL" id="VDMD01000008">
    <property type="protein sequence ID" value="TRM63947.1"/>
    <property type="molecule type" value="Genomic_DNA"/>
</dbReference>
<comment type="caution">
    <text evidence="7">The sequence shown here is derived from an EMBL/GenBank/DDBJ whole genome shotgun (WGS) entry which is preliminary data.</text>
</comment>
<dbReference type="InterPro" id="IPR013083">
    <property type="entry name" value="Znf_RING/FYVE/PHD"/>
</dbReference>
<dbReference type="SUPFAM" id="SSF57903">
    <property type="entry name" value="FYVE/PHD zinc finger"/>
    <property type="match status" value="1"/>
</dbReference>
<dbReference type="OrthoDB" id="5795902at2759"/>
<evidence type="ECO:0000256" key="1">
    <source>
        <dbReference type="ARBA" id="ARBA00022723"/>
    </source>
</evidence>
<dbReference type="STRING" id="97359.A0A550CGM2"/>
<evidence type="ECO:0000256" key="5">
    <source>
        <dbReference type="SAM" id="MobiDB-lite"/>
    </source>
</evidence>
<evidence type="ECO:0000256" key="4">
    <source>
        <dbReference type="PROSITE-ProRule" id="PRU00508"/>
    </source>
</evidence>
<feature type="zinc finger region" description="UBR-type" evidence="4">
    <location>
        <begin position="39"/>
        <end position="105"/>
    </location>
</feature>
<dbReference type="InterPro" id="IPR047506">
    <property type="entry name" value="UBR7-like_UBR-box"/>
</dbReference>
<dbReference type="PANTHER" id="PTHR13513">
    <property type="entry name" value="E3 UBIQUITIN-PROTEIN LIGASE UBR7"/>
    <property type="match status" value="1"/>
</dbReference>
<dbReference type="InterPro" id="IPR011011">
    <property type="entry name" value="Znf_FYVE_PHD"/>
</dbReference>
<sequence>MTAPDNAEVQSATTSLEEYLRTQQDLVKEASLALPHSFSQCSHSLGYIRQPVYLCQTCPEAKGICASCSIACHADHEQIELFPKRHFRCDCPTTSLAHPCTLHKRPELENTENTYGQNFNGLFCRCHRTYDAATEKEAMIQCLACEDWFHESCCNLRERPPPRGSTPPPEAQAEQSTQPGAQIRSLDDSVQTSEAARASTDTGATTAVAINENADTDARTDASDDELPPALISSDDYETFVCGACVQRIPVLKRYAGSSEAVMVGRGACGWVKLDGEEGDVDVVGRGDEKEVTEDMVGAAAEADVTAGMKRPQEDPTAPDAKRRRVSEQPESHASEQPQITGPCQAPARGPAAERVLDAVARGDHSVGTGDVFLTRENFRERWCRCGQCLPSLEMNKFLLEEEETWEPPEDEDSGLSLEELGLRALNKVPRDQAIDGITHYNKLRDHLVNYLRPFAQEGKVVAETDVRSFFADLVEARAKATL</sequence>
<keyword evidence="3" id="KW-0862">Zinc</keyword>
<feature type="compositionally biased region" description="Polar residues" evidence="5">
    <location>
        <begin position="188"/>
        <end position="205"/>
    </location>
</feature>
<evidence type="ECO:0000256" key="3">
    <source>
        <dbReference type="ARBA" id="ARBA00022833"/>
    </source>
</evidence>
<dbReference type="GO" id="GO:0005737">
    <property type="term" value="C:cytoplasm"/>
    <property type="evidence" value="ECO:0007669"/>
    <property type="project" value="TreeGrafter"/>
</dbReference>
<dbReference type="GO" id="GO:0008270">
    <property type="term" value="F:zinc ion binding"/>
    <property type="evidence" value="ECO:0007669"/>
    <property type="project" value="UniProtKB-KW"/>
</dbReference>
<keyword evidence="2" id="KW-0863">Zinc-finger</keyword>
<dbReference type="PROSITE" id="PS51157">
    <property type="entry name" value="ZF_UBR"/>
    <property type="match status" value="1"/>
</dbReference>